<keyword evidence="2" id="KW-1185">Reference proteome</keyword>
<gene>
    <name evidence="1" type="ORF">DB895_09910</name>
</gene>
<accession>A0A2U1JII6</accession>
<evidence type="ECO:0000313" key="1">
    <source>
        <dbReference type="EMBL" id="PWA04809.1"/>
    </source>
</evidence>
<dbReference type="EMBL" id="QCZI01000011">
    <property type="protein sequence ID" value="PWA04809.1"/>
    <property type="molecule type" value="Genomic_DNA"/>
</dbReference>
<dbReference type="AlphaFoldDB" id="A0A2U1JII6"/>
<protein>
    <submittedName>
        <fullName evidence="1">Uncharacterized protein</fullName>
    </submittedName>
</protein>
<sequence length="522" mass="60443">MVTLDPFGYSEKDTTAVPEKFTSKAGNRIHFKSKELTIRNLLLFRKNKPLDSLLFKESERLLRNQSYIRGIQTTLKLSAPKSDSVDVNIRILDSWSIYPKIEASNTKFNLGLDERNFMGTGQRLENSYNKRFSDGKNAFSARYTIPNILNSYIKTTINYHIDLENNYSKSFNIERPFFSPFAKWSAGIYLDQQFKSDSLPDLNNIYAKQNLKYNTHDFWAGNAIRILKGNSENERTTNLITTARFLNINYIESPNLAYDNIDFFSNENFYLIGIGISSRQYIEDRFIFNYQVIEDVPVGKVYGITAGYQTKNNNSRLYLGTRISSGKYYTWGYLSSNFEYGTFLNHSKPEQSTVTFQMNYFTNLFEIGKWKFRQFIKPQIIIGNNRLQSNADKLTLNEGIGLSGLSSYTQFGTKKIFLSFQTQSYSTQSIWGFRFNPYFNCSFGMLGDGYSGFKKSQVNSQFAIGIIIKNDYLVFKSFQISLAYYPIAPENRNNIFKTNTINSEDFGFQDFEINKPETVNYK</sequence>
<reference evidence="1 2" key="1">
    <citation type="submission" date="2018-04" db="EMBL/GenBank/DDBJ databases">
        <title>Flavobacterium sp. nov., isolated from glacier ice.</title>
        <authorList>
            <person name="Liu Q."/>
            <person name="Xin Y.-H."/>
        </authorList>
    </citation>
    <scope>NUCLEOTIDE SEQUENCE [LARGE SCALE GENOMIC DNA]</scope>
    <source>
        <strain evidence="1 2">RB1R5</strain>
    </source>
</reference>
<comment type="caution">
    <text evidence="1">The sequence shown here is derived from an EMBL/GenBank/DDBJ whole genome shotgun (WGS) entry which is preliminary data.</text>
</comment>
<name>A0A2U1JII6_9FLAO</name>
<proteinExistence type="predicted"/>
<evidence type="ECO:0000313" key="2">
    <source>
        <dbReference type="Proteomes" id="UP000245449"/>
    </source>
</evidence>
<organism evidence="1 2">
    <name type="scientific">Flavobacterium psychrotolerans</name>
    <dbReference type="NCBI Taxonomy" id="2169410"/>
    <lineage>
        <taxon>Bacteria</taxon>
        <taxon>Pseudomonadati</taxon>
        <taxon>Bacteroidota</taxon>
        <taxon>Flavobacteriia</taxon>
        <taxon>Flavobacteriales</taxon>
        <taxon>Flavobacteriaceae</taxon>
        <taxon>Flavobacterium</taxon>
    </lineage>
</organism>
<dbReference type="Proteomes" id="UP000245449">
    <property type="component" value="Unassembled WGS sequence"/>
</dbReference>
<dbReference type="OrthoDB" id="1110633at2"/>